<evidence type="ECO:0000256" key="6">
    <source>
        <dbReference type="ARBA" id="ARBA00050038"/>
    </source>
</evidence>
<evidence type="ECO:0000256" key="2">
    <source>
        <dbReference type="ARBA" id="ARBA00022555"/>
    </source>
</evidence>
<dbReference type="PANTHER" id="PTHR17224:SF1">
    <property type="entry name" value="PEPTIDYL-TRNA HYDROLASE"/>
    <property type="match status" value="1"/>
</dbReference>
<feature type="active site" description="Proton acceptor" evidence="7">
    <location>
        <position position="27"/>
    </location>
</feature>
<dbReference type="PANTHER" id="PTHR17224">
    <property type="entry name" value="PEPTIDYL-TRNA HYDROLASE"/>
    <property type="match status" value="1"/>
</dbReference>
<dbReference type="AlphaFoldDB" id="A0A657Q3V0"/>
<comment type="function">
    <text evidence="7">Catalyzes the release of premature peptidyl moieties from peptidyl-tRNA molecules trapped in stalled 50S ribosomal subunits, and thus maintains levels of free tRNAs and 50S ribosomes.</text>
</comment>
<dbReference type="InterPro" id="IPR036416">
    <property type="entry name" value="Pept_tRNA_hydro_sf"/>
</dbReference>
<comment type="function">
    <text evidence="7">Hydrolyzes ribosome-free peptidyl-tRNAs (with 1 or more amino acids incorporated), which drop off the ribosome during protein synthesis, or as a result of ribosome stalling.</text>
</comment>
<feature type="binding site" evidence="7">
    <location>
        <position position="121"/>
    </location>
    <ligand>
        <name>tRNA</name>
        <dbReference type="ChEBI" id="CHEBI:17843"/>
    </ligand>
</feature>
<keyword evidence="7" id="KW-0963">Cytoplasm</keyword>
<sequence>MSGKDQQPIRLIVGLGNPGAAYAETRHNAGFWLVERVAQRHGGVFKAEGRFHGDTCRLRVAGQELWLLKPSTYMNRSGQSVSSLAKYFKIPQEALLVVHDELDLAPGVVKLKQGGGHAGHNGLRDIISALGGRDFWRLRIGIDHPGNAREVVDYVLGRPSREEVEAIHGGIERVEALMARIVTGEVQQVMNQLHGSR</sequence>
<dbReference type="FunFam" id="3.40.50.1470:FF:000001">
    <property type="entry name" value="Peptidyl-tRNA hydrolase"/>
    <property type="match status" value="1"/>
</dbReference>
<dbReference type="EC" id="3.1.1.29" evidence="1 7"/>
<name>A0A657Q3V0_9GAMM</name>
<organism evidence="10 11">
    <name type="scientific">Candidatus Sedimenticola endophacoides</name>
    <dbReference type="NCBI Taxonomy" id="2548426"/>
    <lineage>
        <taxon>Bacteria</taxon>
        <taxon>Pseudomonadati</taxon>
        <taxon>Pseudomonadota</taxon>
        <taxon>Gammaproteobacteria</taxon>
        <taxon>Chromatiales</taxon>
        <taxon>Sedimenticolaceae</taxon>
        <taxon>Sedimenticola</taxon>
    </lineage>
</organism>
<comment type="subcellular location">
    <subcellularLocation>
        <location evidence="7">Cytoplasm</location>
    </subcellularLocation>
</comment>
<dbReference type="HAMAP" id="MF_00083">
    <property type="entry name" value="Pept_tRNA_hydro_bact"/>
    <property type="match status" value="1"/>
</dbReference>
<dbReference type="SUPFAM" id="SSF53178">
    <property type="entry name" value="Peptidyl-tRNA hydrolase-like"/>
    <property type="match status" value="1"/>
</dbReference>
<comment type="catalytic activity">
    <reaction evidence="7 8">
        <text>an N-acyl-L-alpha-aminoacyl-tRNA + H2O = an N-acyl-L-amino acid + a tRNA + H(+)</text>
        <dbReference type="Rhea" id="RHEA:54448"/>
        <dbReference type="Rhea" id="RHEA-COMP:10123"/>
        <dbReference type="Rhea" id="RHEA-COMP:13883"/>
        <dbReference type="ChEBI" id="CHEBI:15377"/>
        <dbReference type="ChEBI" id="CHEBI:15378"/>
        <dbReference type="ChEBI" id="CHEBI:59874"/>
        <dbReference type="ChEBI" id="CHEBI:78442"/>
        <dbReference type="ChEBI" id="CHEBI:138191"/>
        <dbReference type="EC" id="3.1.1.29"/>
    </reaction>
</comment>
<dbReference type="GO" id="GO:0004045">
    <property type="term" value="F:peptidyl-tRNA hydrolase activity"/>
    <property type="evidence" value="ECO:0007669"/>
    <property type="project" value="UniProtKB-UniRule"/>
</dbReference>
<comment type="similarity">
    <text evidence="5 7 9">Belongs to the PTH family.</text>
</comment>
<proteinExistence type="inferred from homology"/>
<dbReference type="PROSITE" id="PS01196">
    <property type="entry name" value="PEPT_TRNA_HYDROL_2"/>
    <property type="match status" value="1"/>
</dbReference>
<dbReference type="Proteomes" id="UP000250928">
    <property type="component" value="Unassembled WGS sequence"/>
</dbReference>
<keyword evidence="3 7" id="KW-0378">Hydrolase</keyword>
<dbReference type="NCBIfam" id="TIGR00447">
    <property type="entry name" value="pth"/>
    <property type="match status" value="1"/>
</dbReference>
<dbReference type="GO" id="GO:0072344">
    <property type="term" value="P:rescue of stalled ribosome"/>
    <property type="evidence" value="ECO:0007669"/>
    <property type="project" value="UniProtKB-UniRule"/>
</dbReference>
<comment type="subunit">
    <text evidence="7">Monomer.</text>
</comment>
<feature type="binding site" evidence="7">
    <location>
        <position position="73"/>
    </location>
    <ligand>
        <name>tRNA</name>
        <dbReference type="ChEBI" id="CHEBI:17843"/>
    </ligand>
</feature>
<reference evidence="10 11" key="1">
    <citation type="submission" date="2018-01" db="EMBL/GenBank/DDBJ databases">
        <title>Novel co-symbiosis in the lucinid bivalve Phacoides pectinatus.</title>
        <authorList>
            <person name="Lim S.J."/>
            <person name="Davis B.G."/>
            <person name="Gill D.E."/>
            <person name="Engel A.S."/>
            <person name="Anderson L.C."/>
            <person name="Campbell B.J."/>
        </authorList>
    </citation>
    <scope>NUCLEOTIDE SEQUENCE [LARGE SCALE GENOMIC DNA]</scope>
    <source>
        <strain evidence="10">N3_P5</strain>
    </source>
</reference>
<evidence type="ECO:0000256" key="7">
    <source>
        <dbReference type="HAMAP-Rule" id="MF_00083"/>
    </source>
</evidence>
<evidence type="ECO:0000256" key="4">
    <source>
        <dbReference type="ARBA" id="ARBA00022884"/>
    </source>
</evidence>
<feature type="binding site" evidence="7">
    <location>
        <position position="22"/>
    </location>
    <ligand>
        <name>tRNA</name>
        <dbReference type="ChEBI" id="CHEBI:17843"/>
    </ligand>
</feature>
<evidence type="ECO:0000256" key="9">
    <source>
        <dbReference type="RuleBase" id="RU004320"/>
    </source>
</evidence>
<dbReference type="InterPro" id="IPR001328">
    <property type="entry name" value="Pept_tRNA_hydro"/>
</dbReference>
<dbReference type="GO" id="GO:0006515">
    <property type="term" value="P:protein quality control for misfolded or incompletely synthesized proteins"/>
    <property type="evidence" value="ECO:0007669"/>
    <property type="project" value="UniProtKB-UniRule"/>
</dbReference>
<dbReference type="GO" id="GO:0005737">
    <property type="term" value="C:cytoplasm"/>
    <property type="evidence" value="ECO:0007669"/>
    <property type="project" value="UniProtKB-SubCell"/>
</dbReference>
<keyword evidence="2 7" id="KW-0820">tRNA-binding</keyword>
<dbReference type="PROSITE" id="PS01195">
    <property type="entry name" value="PEPT_TRNA_HYDROL_1"/>
    <property type="match status" value="1"/>
</dbReference>
<evidence type="ECO:0000256" key="5">
    <source>
        <dbReference type="ARBA" id="ARBA00038063"/>
    </source>
</evidence>
<keyword evidence="4 7" id="KW-0694">RNA-binding</keyword>
<feature type="site" description="Stabilizes the basic form of H active site to accept a proton" evidence="7">
    <location>
        <position position="100"/>
    </location>
</feature>
<comment type="caution">
    <text evidence="10">The sequence shown here is derived from an EMBL/GenBank/DDBJ whole genome shotgun (WGS) entry which is preliminary data.</text>
</comment>
<dbReference type="CDD" id="cd00462">
    <property type="entry name" value="PTH"/>
    <property type="match status" value="1"/>
</dbReference>
<dbReference type="Gene3D" id="3.40.50.1470">
    <property type="entry name" value="Peptidyl-tRNA hydrolase"/>
    <property type="match status" value="1"/>
</dbReference>
<evidence type="ECO:0000256" key="1">
    <source>
        <dbReference type="ARBA" id="ARBA00013260"/>
    </source>
</evidence>
<dbReference type="Pfam" id="PF01195">
    <property type="entry name" value="Pept_tRNA_hydro"/>
    <property type="match status" value="1"/>
</dbReference>
<evidence type="ECO:0000313" key="11">
    <source>
        <dbReference type="Proteomes" id="UP000250928"/>
    </source>
</evidence>
<feature type="site" description="Discriminates between blocked and unblocked aminoacyl-tRNA" evidence="7">
    <location>
        <position position="17"/>
    </location>
</feature>
<feature type="binding site" evidence="7">
    <location>
        <position position="75"/>
    </location>
    <ligand>
        <name>tRNA</name>
        <dbReference type="ChEBI" id="CHEBI:17843"/>
    </ligand>
</feature>
<dbReference type="EMBL" id="PQCO01000184">
    <property type="protein sequence ID" value="PUE02271.1"/>
    <property type="molecule type" value="Genomic_DNA"/>
</dbReference>
<evidence type="ECO:0000256" key="3">
    <source>
        <dbReference type="ARBA" id="ARBA00022801"/>
    </source>
</evidence>
<dbReference type="InterPro" id="IPR018171">
    <property type="entry name" value="Pept_tRNA_hydro_CS"/>
</dbReference>
<accession>A0A657Q3V0</accession>
<gene>
    <name evidence="7" type="primary">pth</name>
    <name evidence="10" type="ORF">C3L24_06460</name>
</gene>
<evidence type="ECO:0000256" key="8">
    <source>
        <dbReference type="RuleBase" id="RU000673"/>
    </source>
</evidence>
<protein>
    <recommendedName>
        <fullName evidence="6 7">Peptidyl-tRNA hydrolase</fullName>
        <shortName evidence="7">Pth</shortName>
        <ecNumber evidence="1 7">3.1.1.29</ecNumber>
    </recommendedName>
</protein>
<dbReference type="GO" id="GO:0000049">
    <property type="term" value="F:tRNA binding"/>
    <property type="evidence" value="ECO:0007669"/>
    <property type="project" value="UniProtKB-UniRule"/>
</dbReference>
<evidence type="ECO:0000313" key="10">
    <source>
        <dbReference type="EMBL" id="PUE02271.1"/>
    </source>
</evidence>